<accession>A0A1V9ZIF8</accession>
<dbReference type="GO" id="GO:0016787">
    <property type="term" value="F:hydrolase activity"/>
    <property type="evidence" value="ECO:0007669"/>
    <property type="project" value="UniProtKB-KW"/>
</dbReference>
<dbReference type="SUPFAM" id="SSF57850">
    <property type="entry name" value="RING/U-box"/>
    <property type="match status" value="1"/>
</dbReference>
<keyword evidence="14" id="KW-1185">Reference proteome</keyword>
<feature type="domain" description="Helicase ATP-binding" evidence="11">
    <location>
        <begin position="271"/>
        <end position="497"/>
    </location>
</feature>
<dbReference type="InterPro" id="IPR000330">
    <property type="entry name" value="SNF2_N"/>
</dbReference>
<dbReference type="InterPro" id="IPR027417">
    <property type="entry name" value="P-loop_NTPase"/>
</dbReference>
<dbReference type="InterPro" id="IPR017907">
    <property type="entry name" value="Znf_RING_CS"/>
</dbReference>
<evidence type="ECO:0000259" key="9">
    <source>
        <dbReference type="PROSITE" id="PS50089"/>
    </source>
</evidence>
<dbReference type="GO" id="GO:0008094">
    <property type="term" value="F:ATP-dependent activity, acting on DNA"/>
    <property type="evidence" value="ECO:0007669"/>
    <property type="project" value="TreeGrafter"/>
</dbReference>
<dbReference type="InterPro" id="IPR001650">
    <property type="entry name" value="Helicase_C-like"/>
</dbReference>
<dbReference type="STRING" id="74557.A0A1V9ZIF8"/>
<dbReference type="InterPro" id="IPR014001">
    <property type="entry name" value="Helicase_ATP-bd"/>
</dbReference>
<dbReference type="GO" id="GO:0008270">
    <property type="term" value="F:zinc ion binding"/>
    <property type="evidence" value="ECO:0007669"/>
    <property type="project" value="UniProtKB-KW"/>
</dbReference>
<dbReference type="EMBL" id="JNBS01001889">
    <property type="protein sequence ID" value="OQR97757.1"/>
    <property type="molecule type" value="Genomic_DNA"/>
</dbReference>
<organism evidence="13 14">
    <name type="scientific">Thraustotheca clavata</name>
    <dbReference type="NCBI Taxonomy" id="74557"/>
    <lineage>
        <taxon>Eukaryota</taxon>
        <taxon>Sar</taxon>
        <taxon>Stramenopiles</taxon>
        <taxon>Oomycota</taxon>
        <taxon>Saprolegniomycetes</taxon>
        <taxon>Saprolegniales</taxon>
        <taxon>Achlyaceae</taxon>
        <taxon>Thraustotheca</taxon>
    </lineage>
</organism>
<feature type="region of interest" description="Disordered" evidence="8">
    <location>
        <begin position="915"/>
        <end position="939"/>
    </location>
</feature>
<evidence type="ECO:0000259" key="10">
    <source>
        <dbReference type="PROSITE" id="PS50181"/>
    </source>
</evidence>
<dbReference type="PANTHER" id="PTHR45626:SF14">
    <property type="entry name" value="ATP-DEPENDENT DNA HELICASE (EUROFUNG)"/>
    <property type="match status" value="1"/>
</dbReference>
<dbReference type="InterPro" id="IPR050628">
    <property type="entry name" value="SNF2_RAD54_helicase_TF"/>
</dbReference>
<dbReference type="PROSITE" id="PS51194">
    <property type="entry name" value="HELICASE_CTER"/>
    <property type="match status" value="1"/>
</dbReference>
<feature type="domain" description="Helicase C-terminal" evidence="12">
    <location>
        <begin position="768"/>
        <end position="920"/>
    </location>
</feature>
<dbReference type="SUPFAM" id="SSF52540">
    <property type="entry name" value="P-loop containing nucleoside triphosphate hydrolases"/>
    <property type="match status" value="2"/>
</dbReference>
<feature type="domain" description="RING-type" evidence="9">
    <location>
        <begin position="669"/>
        <end position="715"/>
    </location>
</feature>
<dbReference type="Pfam" id="PF00271">
    <property type="entry name" value="Helicase_C"/>
    <property type="match status" value="1"/>
</dbReference>
<dbReference type="CDD" id="cd18793">
    <property type="entry name" value="SF2_C_SNF"/>
    <property type="match status" value="1"/>
</dbReference>
<feature type="domain" description="F-box" evidence="10">
    <location>
        <begin position="179"/>
        <end position="215"/>
    </location>
</feature>
<dbReference type="Gene3D" id="3.40.50.300">
    <property type="entry name" value="P-loop containing nucleotide triphosphate hydrolases"/>
    <property type="match status" value="1"/>
</dbReference>
<keyword evidence="1" id="KW-0479">Metal-binding</keyword>
<dbReference type="GO" id="GO:0006281">
    <property type="term" value="P:DNA repair"/>
    <property type="evidence" value="ECO:0007669"/>
    <property type="project" value="TreeGrafter"/>
</dbReference>
<dbReference type="OrthoDB" id="448448at2759"/>
<dbReference type="SMART" id="SM00490">
    <property type="entry name" value="HELICc"/>
    <property type="match status" value="1"/>
</dbReference>
<dbReference type="PROSITE" id="PS00518">
    <property type="entry name" value="ZF_RING_1"/>
    <property type="match status" value="1"/>
</dbReference>
<sequence>MLLGRLAIACSAPHPELERRVIVHPNVPRDLDVLIWPGFTAYSSVHKLWQNLWCLVDNLHLILEMELNPIQNSPSVVILVAFTLTSGINLNSKWLRQCKYILQHLEPALIDSERSSWEDAWSTECQVLGCRVHAPKAAILDKKFKLSSLFKSLELPIQSNQISIRDDESYLHRVSTGAKLVLTDLPVNVMWEVLRYLNAQEIGVVAIVNTMFQNLTYGTVPGLQLTLFPHQKRALKWMQHRERTHSSRHIPHPYILLDRIDPVLGIIHRLPVPAMDFSGGFLCDEPGLGKTITMIALILRTKGALSQLGDDIEAIEPISVSYGLRSANDRTRTSSGFLQSKTSLIIVPDTLVAHWSFQFKVHTTDINVYLDTEKNVPDAETLIQYDVVVTTFSRIGHHWQHMRPLCALETRAPERFGFENRSSYIDGTERKGLSPFLKVHWVRVIVDEGHKLGVLGITNGVQMLCALSCDKRWIMTGTPTRNIAQSDGLRHLHSLLRFVRDRPYGAIDDRAWVQAIAKPFESREVVGYIRLQQLLNRIMLRHVKSDITSIPPPKRFTTFIEPSPLEFQVYNTVVGAVRGNLVVTKWDPKTPGALHKDSLLNPENRRDAMTALSNLRLASCGGGQMEITLSEKHYEETIEFLDKYKIDGENQVLICRYMKDAVMGNCTPCQLCTHPQQLLTVVVCGHLVCAECIDEHVSAEGFEPGEKLMTTCPCCWKFFNWEHFQLLQPGFDYKWNAVEKPVGIVAPSGIPIDDNIWSSSKGLYVLARIKNLLKEAVKAPVNPSTPARPVKCIVFSDFREQIFRIRHEFDRQLVRSASFVQGDSMKVRLEQLVLFQHNPMVHVLFMTEIGAIGLDLSFVTHIFLMDEIWDKSVEAQVIARAHRMGATGAVVVEQLEMRGSMESLVRETFATQPYDGKMLTQKPPSKTKRKKSNTIPKREGHLKLDKDNVPLARMYQVLNHVRPIEPLKTPTPVPIPIEAPEEHRKKRVKGTVTFNC</sequence>
<dbReference type="PROSITE" id="PS51192">
    <property type="entry name" value="HELICASE_ATP_BIND_1"/>
    <property type="match status" value="1"/>
</dbReference>
<keyword evidence="4" id="KW-0378">Hydrolase</keyword>
<proteinExistence type="predicted"/>
<evidence type="ECO:0000256" key="5">
    <source>
        <dbReference type="ARBA" id="ARBA00022833"/>
    </source>
</evidence>
<keyword evidence="2" id="KW-0547">Nucleotide-binding</keyword>
<dbReference type="CDD" id="cd18008">
    <property type="entry name" value="DEXDc_SHPRH-like"/>
    <property type="match status" value="1"/>
</dbReference>
<evidence type="ECO:0000256" key="1">
    <source>
        <dbReference type="ARBA" id="ARBA00022723"/>
    </source>
</evidence>
<evidence type="ECO:0000259" key="12">
    <source>
        <dbReference type="PROSITE" id="PS51194"/>
    </source>
</evidence>
<gene>
    <name evidence="13" type="ORF">THRCLA_06870</name>
</gene>
<evidence type="ECO:0000313" key="14">
    <source>
        <dbReference type="Proteomes" id="UP000243217"/>
    </source>
</evidence>
<dbReference type="GO" id="GO:0005524">
    <property type="term" value="F:ATP binding"/>
    <property type="evidence" value="ECO:0007669"/>
    <property type="project" value="UniProtKB-KW"/>
</dbReference>
<evidence type="ECO:0000313" key="13">
    <source>
        <dbReference type="EMBL" id="OQR97757.1"/>
    </source>
</evidence>
<dbReference type="Gene3D" id="3.40.50.10810">
    <property type="entry name" value="Tandem AAA-ATPase domain"/>
    <property type="match status" value="1"/>
</dbReference>
<dbReference type="SMART" id="SM00487">
    <property type="entry name" value="DEXDc"/>
    <property type="match status" value="1"/>
</dbReference>
<evidence type="ECO:0000256" key="8">
    <source>
        <dbReference type="SAM" id="MobiDB-lite"/>
    </source>
</evidence>
<reference evidence="13 14" key="1">
    <citation type="journal article" date="2014" name="Genome Biol. Evol.">
        <title>The secreted proteins of Achlya hypogyna and Thraustotheca clavata identify the ancestral oomycete secretome and reveal gene acquisitions by horizontal gene transfer.</title>
        <authorList>
            <person name="Misner I."/>
            <person name="Blouin N."/>
            <person name="Leonard G."/>
            <person name="Richards T.A."/>
            <person name="Lane C.E."/>
        </authorList>
    </citation>
    <scope>NUCLEOTIDE SEQUENCE [LARGE SCALE GENOMIC DNA]</scope>
    <source>
        <strain evidence="13 14">ATCC 34112</strain>
    </source>
</reference>
<evidence type="ECO:0000256" key="7">
    <source>
        <dbReference type="PROSITE-ProRule" id="PRU00175"/>
    </source>
</evidence>
<evidence type="ECO:0000256" key="2">
    <source>
        <dbReference type="ARBA" id="ARBA00022741"/>
    </source>
</evidence>
<dbReference type="Proteomes" id="UP000243217">
    <property type="component" value="Unassembled WGS sequence"/>
</dbReference>
<evidence type="ECO:0000256" key="6">
    <source>
        <dbReference type="ARBA" id="ARBA00022840"/>
    </source>
</evidence>
<keyword evidence="3 7" id="KW-0863">Zinc-finger</keyword>
<protein>
    <submittedName>
        <fullName evidence="13">F-box protein</fullName>
    </submittedName>
</protein>
<dbReference type="InterPro" id="IPR038718">
    <property type="entry name" value="SNF2-like_sf"/>
</dbReference>
<evidence type="ECO:0000256" key="4">
    <source>
        <dbReference type="ARBA" id="ARBA00022801"/>
    </source>
</evidence>
<dbReference type="InterPro" id="IPR001841">
    <property type="entry name" value="Znf_RING"/>
</dbReference>
<dbReference type="GO" id="GO:0005634">
    <property type="term" value="C:nucleus"/>
    <property type="evidence" value="ECO:0007669"/>
    <property type="project" value="TreeGrafter"/>
</dbReference>
<name>A0A1V9ZIF8_9STRA</name>
<keyword evidence="5" id="KW-0862">Zinc</keyword>
<dbReference type="PROSITE" id="PS50181">
    <property type="entry name" value="FBOX"/>
    <property type="match status" value="1"/>
</dbReference>
<evidence type="ECO:0000259" key="11">
    <source>
        <dbReference type="PROSITE" id="PS51192"/>
    </source>
</evidence>
<dbReference type="Pfam" id="PF00176">
    <property type="entry name" value="SNF2-rel_dom"/>
    <property type="match status" value="1"/>
</dbReference>
<keyword evidence="6" id="KW-0067">ATP-binding</keyword>
<dbReference type="AlphaFoldDB" id="A0A1V9ZIF8"/>
<dbReference type="PANTHER" id="PTHR45626">
    <property type="entry name" value="TRANSCRIPTION TERMINATION FACTOR 2-RELATED"/>
    <property type="match status" value="1"/>
</dbReference>
<dbReference type="InterPro" id="IPR049730">
    <property type="entry name" value="SNF2/RAD54-like_C"/>
</dbReference>
<dbReference type="InterPro" id="IPR001810">
    <property type="entry name" value="F-box_dom"/>
</dbReference>
<comment type="caution">
    <text evidence="13">The sequence shown here is derived from an EMBL/GenBank/DDBJ whole genome shotgun (WGS) entry which is preliminary data.</text>
</comment>
<evidence type="ECO:0000256" key="3">
    <source>
        <dbReference type="ARBA" id="ARBA00022771"/>
    </source>
</evidence>
<dbReference type="PROSITE" id="PS50089">
    <property type="entry name" value="ZF_RING_2"/>
    <property type="match status" value="1"/>
</dbReference>